<dbReference type="EMBL" id="BARU01033284">
    <property type="protein sequence ID" value="GAH65647.1"/>
    <property type="molecule type" value="Genomic_DNA"/>
</dbReference>
<organism evidence="2">
    <name type="scientific">marine sediment metagenome</name>
    <dbReference type="NCBI Taxonomy" id="412755"/>
    <lineage>
        <taxon>unclassified sequences</taxon>
        <taxon>metagenomes</taxon>
        <taxon>ecological metagenomes</taxon>
    </lineage>
</organism>
<dbReference type="SUPFAM" id="SSF158499">
    <property type="entry name" value="DnaD domain-like"/>
    <property type="match status" value="1"/>
</dbReference>
<proteinExistence type="predicted"/>
<feature type="compositionally biased region" description="Polar residues" evidence="1">
    <location>
        <begin position="114"/>
        <end position="125"/>
    </location>
</feature>
<evidence type="ECO:0008006" key="3">
    <source>
        <dbReference type="Google" id="ProtNLM"/>
    </source>
</evidence>
<dbReference type="InterPro" id="IPR034829">
    <property type="entry name" value="DnaD-like_sf"/>
</dbReference>
<feature type="compositionally biased region" description="Basic and acidic residues" evidence="1">
    <location>
        <begin position="126"/>
        <end position="140"/>
    </location>
</feature>
<protein>
    <recommendedName>
        <fullName evidence="3">DnaD domain-containing protein</fullName>
    </recommendedName>
</protein>
<sequence>FPGDPEEIKYAACPNIDHITKADIPALLEELDKNDLIKVYPTSKTKAIQLLDWWDVHRPQWAWPSQYPPPEGWEDHLRYKRGAKTVVTENWPVSGETQNDTQVSNDEVSGELSGEQSKNPLTTPYETEKERGKRKEERGNSPEPSGEKPPPLLTGLSLFESLKDTFPKAFGKKPDSRQIAQLRDLGKEISSAGGATGEQVYDAFKEACDQNKFSVRYVRAILLDWLGVPRAPP</sequence>
<feature type="compositionally biased region" description="Polar residues" evidence="1">
    <location>
        <begin position="95"/>
        <end position="107"/>
    </location>
</feature>
<dbReference type="AlphaFoldDB" id="X1H8C8"/>
<reference evidence="2" key="1">
    <citation type="journal article" date="2014" name="Front. Microbiol.">
        <title>High frequency of phylogenetically diverse reductive dehalogenase-homologous genes in deep subseafloor sedimentary metagenomes.</title>
        <authorList>
            <person name="Kawai M."/>
            <person name="Futagami T."/>
            <person name="Toyoda A."/>
            <person name="Takaki Y."/>
            <person name="Nishi S."/>
            <person name="Hori S."/>
            <person name="Arai W."/>
            <person name="Tsubouchi T."/>
            <person name="Morono Y."/>
            <person name="Uchiyama I."/>
            <person name="Ito T."/>
            <person name="Fujiyama A."/>
            <person name="Inagaki F."/>
            <person name="Takami H."/>
        </authorList>
    </citation>
    <scope>NUCLEOTIDE SEQUENCE</scope>
    <source>
        <strain evidence="2">Expedition CK06-06</strain>
    </source>
</reference>
<feature type="region of interest" description="Disordered" evidence="1">
    <location>
        <begin position="89"/>
        <end position="155"/>
    </location>
</feature>
<gene>
    <name evidence="2" type="ORF">S03H2_52399</name>
</gene>
<evidence type="ECO:0000313" key="2">
    <source>
        <dbReference type="EMBL" id="GAH65647.1"/>
    </source>
</evidence>
<comment type="caution">
    <text evidence="2">The sequence shown here is derived from an EMBL/GenBank/DDBJ whole genome shotgun (WGS) entry which is preliminary data.</text>
</comment>
<evidence type="ECO:0000256" key="1">
    <source>
        <dbReference type="SAM" id="MobiDB-lite"/>
    </source>
</evidence>
<name>X1H8C8_9ZZZZ</name>
<accession>X1H8C8</accession>
<feature type="non-terminal residue" evidence="2">
    <location>
        <position position="1"/>
    </location>
</feature>